<dbReference type="SUPFAM" id="SSF49899">
    <property type="entry name" value="Concanavalin A-like lectins/glucanases"/>
    <property type="match status" value="1"/>
</dbReference>
<reference evidence="5 6" key="1">
    <citation type="submission" date="2012-04" db="EMBL/GenBank/DDBJ databases">
        <title>The Genome Sequence of Saprolegnia declina VS20.</title>
        <authorList>
            <consortium name="The Broad Institute Genome Sequencing Platform"/>
            <person name="Russ C."/>
            <person name="Nusbaum C."/>
            <person name="Tyler B."/>
            <person name="van West P."/>
            <person name="Dieguez-Uribeondo J."/>
            <person name="de Bruijn I."/>
            <person name="Tripathy S."/>
            <person name="Jiang R."/>
            <person name="Young S.K."/>
            <person name="Zeng Q."/>
            <person name="Gargeya S."/>
            <person name="Fitzgerald M."/>
            <person name="Haas B."/>
            <person name="Abouelleil A."/>
            <person name="Alvarado L."/>
            <person name="Arachchi H.M."/>
            <person name="Berlin A."/>
            <person name="Chapman S.B."/>
            <person name="Goldberg J."/>
            <person name="Griggs A."/>
            <person name="Gujja S."/>
            <person name="Hansen M."/>
            <person name="Howarth C."/>
            <person name="Imamovic A."/>
            <person name="Larimer J."/>
            <person name="McCowen C."/>
            <person name="Montmayeur A."/>
            <person name="Murphy C."/>
            <person name="Neiman D."/>
            <person name="Pearson M."/>
            <person name="Priest M."/>
            <person name="Roberts A."/>
            <person name="Saif S."/>
            <person name="Shea T."/>
            <person name="Sisk P."/>
            <person name="Sykes S."/>
            <person name="Wortman J."/>
            <person name="Nusbaum C."/>
            <person name="Birren B."/>
        </authorList>
    </citation>
    <scope>NUCLEOTIDE SEQUENCE [LARGE SCALE GENOMIC DNA]</scope>
    <source>
        <strain evidence="5 6">VS20</strain>
    </source>
</reference>
<dbReference type="RefSeq" id="XP_008619833.1">
    <property type="nucleotide sequence ID" value="XM_008621611.1"/>
</dbReference>
<keyword evidence="6" id="KW-1185">Reference proteome</keyword>
<dbReference type="Gene3D" id="2.60.40.10">
    <property type="entry name" value="Immunoglobulins"/>
    <property type="match status" value="1"/>
</dbReference>
<dbReference type="Pfam" id="PF00139">
    <property type="entry name" value="Lectin_legB"/>
    <property type="match status" value="1"/>
</dbReference>
<evidence type="ECO:0000256" key="2">
    <source>
        <dbReference type="ARBA" id="ARBA00022734"/>
    </source>
</evidence>
<dbReference type="Gene3D" id="2.60.120.200">
    <property type="match status" value="1"/>
</dbReference>
<dbReference type="EMBL" id="JH767223">
    <property type="protein sequence ID" value="EQC26708.1"/>
    <property type="molecule type" value="Genomic_DNA"/>
</dbReference>
<dbReference type="PROSITE" id="PS50853">
    <property type="entry name" value="FN3"/>
    <property type="match status" value="1"/>
</dbReference>
<dbReference type="InterPro" id="IPR001220">
    <property type="entry name" value="Legume_lectin_dom"/>
</dbReference>
<feature type="signal peptide" evidence="3">
    <location>
        <begin position="1"/>
        <end position="17"/>
    </location>
</feature>
<dbReference type="InterPro" id="IPR013783">
    <property type="entry name" value="Ig-like_fold"/>
</dbReference>
<dbReference type="eggNOG" id="ENOG502QSWE">
    <property type="taxonomic scope" value="Eukaryota"/>
</dbReference>
<dbReference type="CDD" id="cd00063">
    <property type="entry name" value="FN3"/>
    <property type="match status" value="1"/>
</dbReference>
<dbReference type="GO" id="GO:0030246">
    <property type="term" value="F:carbohydrate binding"/>
    <property type="evidence" value="ECO:0007669"/>
    <property type="project" value="UniProtKB-KW"/>
</dbReference>
<dbReference type="Proteomes" id="UP000030762">
    <property type="component" value="Unassembled WGS sequence"/>
</dbReference>
<dbReference type="InterPro" id="IPR056573">
    <property type="entry name" value="Lectin_L-type_dom"/>
</dbReference>
<sequence>MKCIVVLVFAALVRLHAQSLSQVPFRTVEAYWSFGDGLNDWATSSTAAMEAEVNVNGGLLHGVALGESPYIDSPLLELVVDDPPTITKVRGCIDQYFATSALTTPVANVTLQMTKTNGVHPRFTSLFGRLSLPYATTYNCMANDTIAIQGRHFGDNSIVQINGQPCRGPSTLLAPMLASDTFEEEVLLCTLPPNALDAPNPAVVTVINEAFRGLRVDGRFVTYAQPVTLTQAPTLSNVAAHAMDVTWAPPSDVWQSLTTTGYMVAWTDGTATASAVVGNVTTTTIRPLAANTTYNVTVTALVENQRTALWQDVDQYGRRAVDGTAVIGGPSPVAGPAVRTLLHDIAFSSFSAAAILNNSATYPHTTLGPTGDAGGQGAFGLVLLGHANVQNCNSTSVCCDILASTNACYLTCAALPLATTRSSPTASLTTIRNSSAVTVPPAVLPLPPCGPALRLTGSAPYLTGAAWYPRPMTVSEGFSTTFALRISNPSFHCRFMDDVSTHCRSRGGDGLAFVLQGVNTSVVGRGGAGLGYAGLENALSVEFDTWYNDDLADAYENHVSVQTRGFSSPNSAHHAFSLGATTAIPDLTDGSHVVTITYTPWLTTDMAFAPHFQPSAYVSQLLPHWNTLGLGCLAITLDGLDVLSVPLHLEATLQLGMGGRAYVGFTAATGAAAWQVHDILSWTLDADRLLY</sequence>
<dbReference type="InterPro" id="IPR003961">
    <property type="entry name" value="FN3_dom"/>
</dbReference>
<dbReference type="Pfam" id="PF00041">
    <property type="entry name" value="fn3"/>
    <property type="match status" value="1"/>
</dbReference>
<feature type="domain" description="Fibronectin type-III" evidence="4">
    <location>
        <begin position="229"/>
        <end position="323"/>
    </location>
</feature>
<dbReference type="OrthoDB" id="409136at2759"/>
<evidence type="ECO:0000256" key="3">
    <source>
        <dbReference type="SAM" id="SignalP"/>
    </source>
</evidence>
<dbReference type="InterPro" id="IPR013320">
    <property type="entry name" value="ConA-like_dom_sf"/>
</dbReference>
<keyword evidence="2" id="KW-0430">Lectin</keyword>
<dbReference type="OMA" id="YENHISV"/>
<evidence type="ECO:0000256" key="1">
    <source>
        <dbReference type="ARBA" id="ARBA00007606"/>
    </source>
</evidence>
<dbReference type="InParanoid" id="T0R3T2"/>
<comment type="similarity">
    <text evidence="1">Belongs to the leguminous lectin family.</text>
</comment>
<accession>T0R3T2</accession>
<keyword evidence="3" id="KW-0732">Signal</keyword>
<dbReference type="SUPFAM" id="SSF49265">
    <property type="entry name" value="Fibronectin type III"/>
    <property type="match status" value="1"/>
</dbReference>
<evidence type="ECO:0000259" key="4">
    <source>
        <dbReference type="PROSITE" id="PS50853"/>
    </source>
</evidence>
<dbReference type="PANTHER" id="PTHR32401">
    <property type="entry name" value="CONCANAVALIN A-LIKE LECTIN FAMILY PROTEIN"/>
    <property type="match status" value="1"/>
</dbReference>
<proteinExistence type="inferred from homology"/>
<evidence type="ECO:0000313" key="5">
    <source>
        <dbReference type="EMBL" id="EQC26708.1"/>
    </source>
</evidence>
<feature type="chain" id="PRO_5004583700" description="Fibronectin type-III domain-containing protein" evidence="3">
    <location>
        <begin position="18"/>
        <end position="691"/>
    </location>
</feature>
<dbReference type="PANTHER" id="PTHR32401:SF48">
    <property type="entry name" value="LEGUME LECTIN DOMAIN-CONTAINING PROTEIN"/>
    <property type="match status" value="1"/>
</dbReference>
<dbReference type="InterPro" id="IPR036116">
    <property type="entry name" value="FN3_sf"/>
</dbReference>
<dbReference type="VEuPathDB" id="FungiDB:SDRG_15439"/>
<gene>
    <name evidence="5" type="ORF">SDRG_15439</name>
</gene>
<dbReference type="InterPro" id="IPR050258">
    <property type="entry name" value="Leguminous_Lectin"/>
</dbReference>
<dbReference type="CDD" id="cd01951">
    <property type="entry name" value="lectin_L-type"/>
    <property type="match status" value="1"/>
</dbReference>
<dbReference type="AlphaFoldDB" id="T0R3T2"/>
<dbReference type="GeneID" id="19956166"/>
<name>T0R3T2_SAPDV</name>
<evidence type="ECO:0000313" key="6">
    <source>
        <dbReference type="Proteomes" id="UP000030762"/>
    </source>
</evidence>
<organism evidence="5 6">
    <name type="scientific">Saprolegnia diclina (strain VS20)</name>
    <dbReference type="NCBI Taxonomy" id="1156394"/>
    <lineage>
        <taxon>Eukaryota</taxon>
        <taxon>Sar</taxon>
        <taxon>Stramenopiles</taxon>
        <taxon>Oomycota</taxon>
        <taxon>Saprolegniomycetes</taxon>
        <taxon>Saprolegniales</taxon>
        <taxon>Saprolegniaceae</taxon>
        <taxon>Saprolegnia</taxon>
    </lineage>
</organism>
<dbReference type="STRING" id="1156394.T0R3T2"/>
<protein>
    <recommendedName>
        <fullName evidence="4">Fibronectin type-III domain-containing protein</fullName>
    </recommendedName>
</protein>